<sequence>MITTVLIALDRGMNVNSDRFTYIHDDPALKQTAYSNTPQAVGR</sequence>
<dbReference type="RefSeq" id="WP_282432030.1">
    <property type="nucleotide sequence ID" value="NZ_LGTE01000001.1"/>
</dbReference>
<accession>A0A0L6W6X9</accession>
<keyword evidence="2" id="KW-1185">Reference proteome</keyword>
<evidence type="ECO:0000313" key="2">
    <source>
        <dbReference type="Proteomes" id="UP000037175"/>
    </source>
</evidence>
<evidence type="ECO:0000313" key="1">
    <source>
        <dbReference type="EMBL" id="KNZ71133.1"/>
    </source>
</evidence>
<organism evidence="1 2">
    <name type="scientific">Thermincola ferriacetica</name>
    <dbReference type="NCBI Taxonomy" id="281456"/>
    <lineage>
        <taxon>Bacteria</taxon>
        <taxon>Bacillati</taxon>
        <taxon>Bacillota</taxon>
        <taxon>Clostridia</taxon>
        <taxon>Eubacteriales</taxon>
        <taxon>Thermincolaceae</taxon>
        <taxon>Thermincola</taxon>
    </lineage>
</organism>
<proteinExistence type="predicted"/>
<dbReference type="EMBL" id="LGTE01000001">
    <property type="protein sequence ID" value="KNZ71133.1"/>
    <property type="molecule type" value="Genomic_DNA"/>
</dbReference>
<gene>
    <name evidence="1" type="ORF">Tfer_0210</name>
</gene>
<comment type="caution">
    <text evidence="1">The sequence shown here is derived from an EMBL/GenBank/DDBJ whole genome shotgun (WGS) entry which is preliminary data.</text>
</comment>
<dbReference type="AlphaFoldDB" id="A0A0L6W6X9"/>
<reference evidence="2" key="1">
    <citation type="submission" date="2015-07" db="EMBL/GenBank/DDBJ databases">
        <title>Complete Genome of Thermincola ferriacetica strain Z-0001T.</title>
        <authorList>
            <person name="Lusk B."/>
            <person name="Badalamenti J.P."/>
            <person name="Parameswaran P."/>
            <person name="Bond D.R."/>
            <person name="Torres C.I."/>
        </authorList>
    </citation>
    <scope>NUCLEOTIDE SEQUENCE [LARGE SCALE GENOMIC DNA]</scope>
    <source>
        <strain evidence="2">Z-0001</strain>
    </source>
</reference>
<protein>
    <submittedName>
        <fullName evidence="1">Uncharacterized protein</fullName>
    </submittedName>
</protein>
<dbReference type="Proteomes" id="UP000037175">
    <property type="component" value="Unassembled WGS sequence"/>
</dbReference>
<name>A0A0L6W6X9_9FIRM</name>